<evidence type="ECO:0000313" key="2">
    <source>
        <dbReference type="EMBL" id="THU42524.1"/>
    </source>
</evidence>
<feature type="transmembrane region" description="Helical" evidence="1">
    <location>
        <begin position="100"/>
        <end position="122"/>
    </location>
</feature>
<dbReference type="EMBL" id="PYDT01001313">
    <property type="protein sequence ID" value="THU42524.1"/>
    <property type="molecule type" value="Genomic_DNA"/>
</dbReference>
<accession>A0A4S8I5E9</accession>
<gene>
    <name evidence="2" type="ORF">C4D60_Mb00t19270</name>
</gene>
<evidence type="ECO:0000256" key="1">
    <source>
        <dbReference type="SAM" id="Phobius"/>
    </source>
</evidence>
<dbReference type="Proteomes" id="UP000317650">
    <property type="component" value="Unassembled WGS sequence"/>
</dbReference>
<protein>
    <submittedName>
        <fullName evidence="2">Uncharacterized protein</fullName>
    </submittedName>
</protein>
<keyword evidence="1" id="KW-0812">Transmembrane</keyword>
<feature type="transmembrane region" description="Helical" evidence="1">
    <location>
        <begin position="56"/>
        <end position="80"/>
    </location>
</feature>
<organism evidence="2 3">
    <name type="scientific">Musa balbisiana</name>
    <name type="common">Banana</name>
    <dbReference type="NCBI Taxonomy" id="52838"/>
    <lineage>
        <taxon>Eukaryota</taxon>
        <taxon>Viridiplantae</taxon>
        <taxon>Streptophyta</taxon>
        <taxon>Embryophyta</taxon>
        <taxon>Tracheophyta</taxon>
        <taxon>Spermatophyta</taxon>
        <taxon>Magnoliopsida</taxon>
        <taxon>Liliopsida</taxon>
        <taxon>Zingiberales</taxon>
        <taxon>Musaceae</taxon>
        <taxon>Musa</taxon>
    </lineage>
</organism>
<keyword evidence="3" id="KW-1185">Reference proteome</keyword>
<proteinExistence type="predicted"/>
<dbReference type="AlphaFoldDB" id="A0A4S8I5E9"/>
<keyword evidence="1" id="KW-1133">Transmembrane helix</keyword>
<comment type="caution">
    <text evidence="2">The sequence shown here is derived from an EMBL/GenBank/DDBJ whole genome shotgun (WGS) entry which is preliminary data.</text>
</comment>
<keyword evidence="1" id="KW-0472">Membrane</keyword>
<evidence type="ECO:0000313" key="3">
    <source>
        <dbReference type="Proteomes" id="UP000317650"/>
    </source>
</evidence>
<sequence>MFTNQKNFEIFYDCDTLVSFLVPIRIRLFGDAIQKGVPVTVSIGLDSTDSGQQQKIFVRIGAFNSVLMLSIVMVFSAPYLSTNTWKFHLSISMLPVQFDYKFIFLGKWWGCVPIYLIGFWFTDPMQQVLVKKAFVNSV</sequence>
<reference evidence="2 3" key="1">
    <citation type="journal article" date="2019" name="Nat. Plants">
        <title>Genome sequencing of Musa balbisiana reveals subgenome evolution and function divergence in polyploid bananas.</title>
        <authorList>
            <person name="Yao X."/>
        </authorList>
    </citation>
    <scope>NUCLEOTIDE SEQUENCE [LARGE SCALE GENOMIC DNA]</scope>
    <source>
        <strain evidence="3">cv. DH-PKW</strain>
        <tissue evidence="2">Leaves</tissue>
    </source>
</reference>
<name>A0A4S8I5E9_MUSBA</name>